<keyword evidence="2" id="KW-1015">Disulfide bond</keyword>
<accession>A0A4C1WG69</accession>
<name>A0A4C1WG69_EUMVA</name>
<dbReference type="InterPro" id="IPR036084">
    <property type="entry name" value="Ser_inhib-like_sf"/>
</dbReference>
<dbReference type="PANTHER" id="PTHR23259">
    <property type="entry name" value="RIDDLE"/>
    <property type="match status" value="1"/>
</dbReference>
<sequence length="614" mass="67795">MRKLIYKHVALTDNAQLYSPKASTTLLPRLRQVATLCRSDERLLACGGCQATCRAPAPACAAVCRVGCYCAPGLLRNDTGHCVPLSECPFTSNSVDLKPLSRYHYEVKLTTGPEDLPPLDLDLRNCDVITMSTQCGESKHCVWESGNSVAFEYRRVPEKSETYALLAFFVSRCPWLRTLRSGRVAIAEYTCFSSLLALGHQEETSEPRAQNEFCPENEEYRFCEVCNRTCANPDPVCPAQCARGCFCKRGLLRDESSGRCVEPRSCQNSLTAPPIPSCPANEEYRICEPCGRTCARPRPLCPAQCARGCFCKRGLLRNSRGLCVAPQLCDTSETTNLVVPQHNSVVVCGERQEYRRCGCERTCLDRLGACDACSAGCFCADGWLRAGDGRCIAEHECPQDKCPNPEEVYECRSTCEEGCNGESECHDRGRGCVLGCYCRAGLLRDFKAGRCVERRLCINTTTQTDSSGPAEPKQFFAYLRMKAAEDRIHSKVDKFQLPHRLRVCRDAKRLVPAFASRRVKARTATAAERPPRTIACECVTAIRIPSKGSIDSESSGVLETLARSVWVPGEASDVYSPINLCARARAADTCDRIKLSRVGLRRAFGRVPSSGRPL</sequence>
<dbReference type="AlphaFoldDB" id="A0A4C1WG69"/>
<protein>
    <recommendedName>
        <fullName evidence="3">TIL domain-containing protein</fullName>
    </recommendedName>
</protein>
<evidence type="ECO:0000313" key="5">
    <source>
        <dbReference type="Proteomes" id="UP000299102"/>
    </source>
</evidence>
<dbReference type="Gene3D" id="2.10.25.10">
    <property type="entry name" value="Laminin"/>
    <property type="match status" value="5"/>
</dbReference>
<comment type="caution">
    <text evidence="4">The sequence shown here is derived from an EMBL/GenBank/DDBJ whole genome shotgun (WGS) entry which is preliminary data.</text>
</comment>
<dbReference type="OrthoDB" id="6236007at2759"/>
<evidence type="ECO:0000313" key="4">
    <source>
        <dbReference type="EMBL" id="GBP49492.1"/>
    </source>
</evidence>
<reference evidence="4 5" key="1">
    <citation type="journal article" date="2019" name="Commun. Biol.">
        <title>The bagworm genome reveals a unique fibroin gene that provides high tensile strength.</title>
        <authorList>
            <person name="Kono N."/>
            <person name="Nakamura H."/>
            <person name="Ohtoshi R."/>
            <person name="Tomita M."/>
            <person name="Numata K."/>
            <person name="Arakawa K."/>
        </authorList>
    </citation>
    <scope>NUCLEOTIDE SEQUENCE [LARGE SCALE GENOMIC DNA]</scope>
</reference>
<evidence type="ECO:0000256" key="2">
    <source>
        <dbReference type="ARBA" id="ARBA00023157"/>
    </source>
</evidence>
<dbReference type="PANTHER" id="PTHR23259:SF70">
    <property type="entry name" value="ACCESSORY GLAND PROTEIN ACP62F-RELATED"/>
    <property type="match status" value="1"/>
</dbReference>
<dbReference type="STRING" id="151549.A0A4C1WG69"/>
<evidence type="ECO:0000259" key="3">
    <source>
        <dbReference type="Pfam" id="PF01826"/>
    </source>
</evidence>
<proteinExistence type="predicted"/>
<dbReference type="InterPro" id="IPR002919">
    <property type="entry name" value="TIL_dom"/>
</dbReference>
<dbReference type="GO" id="GO:0030414">
    <property type="term" value="F:peptidase inhibitor activity"/>
    <property type="evidence" value="ECO:0007669"/>
    <property type="project" value="UniProtKB-KW"/>
</dbReference>
<organism evidence="4 5">
    <name type="scientific">Eumeta variegata</name>
    <name type="common">Bagworm moth</name>
    <name type="synonym">Eumeta japonica</name>
    <dbReference type="NCBI Taxonomy" id="151549"/>
    <lineage>
        <taxon>Eukaryota</taxon>
        <taxon>Metazoa</taxon>
        <taxon>Ecdysozoa</taxon>
        <taxon>Arthropoda</taxon>
        <taxon>Hexapoda</taxon>
        <taxon>Insecta</taxon>
        <taxon>Pterygota</taxon>
        <taxon>Neoptera</taxon>
        <taxon>Endopterygota</taxon>
        <taxon>Lepidoptera</taxon>
        <taxon>Glossata</taxon>
        <taxon>Ditrysia</taxon>
        <taxon>Tineoidea</taxon>
        <taxon>Psychidae</taxon>
        <taxon>Oiketicinae</taxon>
        <taxon>Eumeta</taxon>
    </lineage>
</organism>
<dbReference type="Pfam" id="PF01826">
    <property type="entry name" value="TIL"/>
    <property type="match status" value="4"/>
</dbReference>
<dbReference type="Proteomes" id="UP000299102">
    <property type="component" value="Unassembled WGS sequence"/>
</dbReference>
<evidence type="ECO:0000256" key="1">
    <source>
        <dbReference type="ARBA" id="ARBA00022690"/>
    </source>
</evidence>
<feature type="domain" description="TIL" evidence="3">
    <location>
        <begin position="348"/>
        <end position="397"/>
    </location>
</feature>
<feature type="domain" description="TIL" evidence="3">
    <location>
        <begin position="278"/>
        <end position="329"/>
    </location>
</feature>
<gene>
    <name evidence="4" type="ORF">EVAR_45467_1</name>
</gene>
<dbReference type="InterPro" id="IPR051368">
    <property type="entry name" value="SerProtInhib-TIL_Domain"/>
</dbReference>
<dbReference type="EMBL" id="BGZK01000546">
    <property type="protein sequence ID" value="GBP49492.1"/>
    <property type="molecule type" value="Genomic_DNA"/>
</dbReference>
<feature type="domain" description="TIL" evidence="3">
    <location>
        <begin position="214"/>
        <end position="266"/>
    </location>
</feature>
<dbReference type="SUPFAM" id="SSF57567">
    <property type="entry name" value="Serine protease inhibitors"/>
    <property type="match status" value="5"/>
</dbReference>
<dbReference type="CDD" id="cd19941">
    <property type="entry name" value="TIL"/>
    <property type="match status" value="5"/>
</dbReference>
<keyword evidence="5" id="KW-1185">Reference proteome</keyword>
<keyword evidence="1" id="KW-0646">Protease inhibitor</keyword>
<feature type="domain" description="TIL" evidence="3">
    <location>
        <begin position="37"/>
        <end position="88"/>
    </location>
</feature>